<keyword evidence="1" id="KW-0812">Transmembrane</keyword>
<reference evidence="2" key="1">
    <citation type="submission" date="2022-10" db="EMBL/GenBank/DDBJ databases">
        <title>Genome sequences of endogenous nimaviruses in decapod crustaceans.</title>
        <authorList>
            <person name="Kawato S."/>
            <person name="Nozaki R."/>
            <person name="Kondo H."/>
            <person name="Hirono I."/>
        </authorList>
    </citation>
    <scope>NUCLEOTIDE SEQUENCE</scope>
    <source>
        <strain evidence="2">Lva-Nima_1</strain>
    </source>
</reference>
<protein>
    <submittedName>
        <fullName evidence="2">Wsv035-like protein</fullName>
    </submittedName>
</protein>
<name>A0A9C7F058_9VIRU</name>
<keyword evidence="1" id="KW-1133">Transmembrane helix</keyword>
<evidence type="ECO:0000256" key="1">
    <source>
        <dbReference type="SAM" id="Phobius"/>
    </source>
</evidence>
<proteinExistence type="predicted"/>
<organism evidence="2">
    <name type="scientific">Litopenaeus vannamei majanivirus Nimav-1_LVa</name>
    <dbReference type="NCBI Taxonomy" id="2984273"/>
    <lineage>
        <taxon>Viruses</taxon>
        <taxon>Viruses incertae sedis</taxon>
        <taxon>Naldaviricetes</taxon>
        <taxon>Nimaviridae</taxon>
    </lineage>
</organism>
<dbReference type="EMBL" id="LC738872">
    <property type="protein sequence ID" value="BDT62181.1"/>
    <property type="molecule type" value="Genomic_DNA"/>
</dbReference>
<evidence type="ECO:0000313" key="2">
    <source>
        <dbReference type="EMBL" id="BDT62181.1"/>
    </source>
</evidence>
<feature type="transmembrane region" description="Helical" evidence="1">
    <location>
        <begin position="7"/>
        <end position="30"/>
    </location>
</feature>
<accession>A0A9C7F058</accession>
<sequence length="970" mass="109246">MFNNISSYYIPIIVLCLIVVAYVIVTTYLLNVYIQDHLNNVIGLKGLYGEFSSRLADGVTPQNMFDSYIKNDNPLLAHSIDVYALPPQPNTILESDHGNPLQLQSQGHKRKPQPLEYIQNERIRYDQNGEEFRSAANNASGNRAASVAVVKKYVAALLNSTRMMRKGEENNDDDLSITNYIIKNERDRELYHLLFSDNVQYTPLYKNPTAVHHGGHCSDPIPFDSINSSNMSNCSELCMNPESRLIEGPFISGDRLYPGGMSYCWSGPSLTTDHRVRRPPPLSGKHRHKDRLLCSSITSVLVLKDDGQWTCRPQYPFLFGGPSGMERAACLYDPYVHEPPSAQIGGNPSEIFNLSTHLVDSVTGQIVKSHFDLASTAYFSKMANASSSKDFLTMANDKEFYRKNFVGCSCSLTALDVFGNKPLTVKQSSNFLFFGLHSCNTNPCVMTRTVDNFVRFDETDNTCHAVAQGEDQVYNAIHGDKRTPLVGTLAPAAGIVPASSLKLSNEEVTHPVKLSIGPEEASPPNPSEALAIQITRLASPVIPATNNDSSNKTRNVMFVPIQSITVTGSQPKNTIRIPEVYITDASCTPPISIGALKNSSPIPFNVAPYFVEPIPNILVNTIPEKPYEHELLVLEGLRNSRLVSGNVLGGSEMLYSLLLADNGRGKPSHTRNPSDAGFQRLSKMRYFYDNVFPNRRLSTFELYKKKIASEVSNFSSWDIKFRKNEVQNFSGIENLEDTFVLREGLLLRSYRAYAGWVLNTSSNAAVDFSKLYHSSSSNSITSRTAMDLNHAQFIFPTSHSVLPDINSEHDIFSVDRDFLFDHETFSSFFTMTDNIKLKLFDDSSPEYSVSPYPVNSKYGWGLNTFRYLYNFKNNIYSKSDQRLKFDESDWTFEGNLLPASIFKKSLIEWGHEHGRIDSDNWLRDGTDTVVEYKELLKKTSIVYRPMWWTAVWPRTFWRYSSDYFDLSVSK</sequence>
<keyword evidence="1" id="KW-0472">Membrane</keyword>